<dbReference type="Pfam" id="PF00583">
    <property type="entry name" value="Acetyltransf_1"/>
    <property type="match status" value="1"/>
</dbReference>
<keyword evidence="3" id="KW-1185">Reference proteome</keyword>
<dbReference type="Proteomes" id="UP001302274">
    <property type="component" value="Unassembled WGS sequence"/>
</dbReference>
<proteinExistence type="predicted"/>
<feature type="domain" description="N-acetyltransferase" evidence="1">
    <location>
        <begin position="37"/>
        <end position="110"/>
    </location>
</feature>
<keyword evidence="2" id="KW-0808">Transferase</keyword>
<protein>
    <submittedName>
        <fullName evidence="2">GNAT family N-acetyltransferase</fullName>
        <ecNumber evidence="2">2.3.1.-</ecNumber>
    </submittedName>
</protein>
<dbReference type="InterPro" id="IPR016181">
    <property type="entry name" value="Acyl_CoA_acyltransferase"/>
</dbReference>
<name>A0ABU5VVD3_9BACT</name>
<comment type="caution">
    <text evidence="2">The sequence shown here is derived from an EMBL/GenBank/DDBJ whole genome shotgun (WGS) entry which is preliminary data.</text>
</comment>
<evidence type="ECO:0000313" key="3">
    <source>
        <dbReference type="Proteomes" id="UP001302274"/>
    </source>
</evidence>
<accession>A0ABU5VVD3</accession>
<gene>
    <name evidence="2" type="ORF">SHI21_12335</name>
</gene>
<sequence>MSEKNYMFGNFEKEQMLEVLLKADADPLLAGFVYPHDETRKRLPIYNENKLIGFATPRQDKDEVWRMGAIYILPEFRNMGFAKKIIKSFMANRRGRAFIENDNIASQKAYSASSFNAVREDLANDGWWWENF</sequence>
<evidence type="ECO:0000259" key="1">
    <source>
        <dbReference type="Pfam" id="PF00583"/>
    </source>
</evidence>
<dbReference type="EMBL" id="JAYGJQ010000002">
    <property type="protein sequence ID" value="MEA9357004.1"/>
    <property type="molecule type" value="Genomic_DNA"/>
</dbReference>
<dbReference type="GO" id="GO:0016746">
    <property type="term" value="F:acyltransferase activity"/>
    <property type="evidence" value="ECO:0007669"/>
    <property type="project" value="UniProtKB-KW"/>
</dbReference>
<dbReference type="SUPFAM" id="SSF55729">
    <property type="entry name" value="Acyl-CoA N-acyltransferases (Nat)"/>
    <property type="match status" value="1"/>
</dbReference>
<dbReference type="EC" id="2.3.1.-" evidence="2"/>
<dbReference type="CDD" id="cd04301">
    <property type="entry name" value="NAT_SF"/>
    <property type="match status" value="1"/>
</dbReference>
<evidence type="ECO:0000313" key="2">
    <source>
        <dbReference type="EMBL" id="MEA9357004.1"/>
    </source>
</evidence>
<organism evidence="2 3">
    <name type="scientific">Bacteriovorax antarcticus</name>
    <dbReference type="NCBI Taxonomy" id="3088717"/>
    <lineage>
        <taxon>Bacteria</taxon>
        <taxon>Pseudomonadati</taxon>
        <taxon>Bdellovibrionota</taxon>
        <taxon>Bacteriovoracia</taxon>
        <taxon>Bacteriovoracales</taxon>
        <taxon>Bacteriovoracaceae</taxon>
        <taxon>Bacteriovorax</taxon>
    </lineage>
</organism>
<dbReference type="RefSeq" id="WP_323576898.1">
    <property type="nucleotide sequence ID" value="NZ_JAYGJQ010000002.1"/>
</dbReference>
<reference evidence="2 3" key="1">
    <citation type="submission" date="2023-11" db="EMBL/GenBank/DDBJ databases">
        <title>A Novel Polar Bacteriovorax (B. antarcticus) Isolated from the Biocrust in Antarctica.</title>
        <authorList>
            <person name="Mun W."/>
            <person name="Choi S.Y."/>
            <person name="Mitchell R.J."/>
        </authorList>
    </citation>
    <scope>NUCLEOTIDE SEQUENCE [LARGE SCALE GENOMIC DNA]</scope>
    <source>
        <strain evidence="2 3">PP10</strain>
    </source>
</reference>
<dbReference type="Gene3D" id="3.40.630.30">
    <property type="match status" value="1"/>
</dbReference>
<dbReference type="InterPro" id="IPR000182">
    <property type="entry name" value="GNAT_dom"/>
</dbReference>
<keyword evidence="2" id="KW-0012">Acyltransferase</keyword>